<proteinExistence type="predicted"/>
<dbReference type="EMBL" id="JAFLRJ010000498">
    <property type="protein sequence ID" value="MBO0517118.1"/>
    <property type="molecule type" value="Genomic_DNA"/>
</dbReference>
<dbReference type="AlphaFoldDB" id="A0A939FFQ7"/>
<dbReference type="Pfam" id="PF13454">
    <property type="entry name" value="NAD_binding_9"/>
    <property type="match status" value="1"/>
</dbReference>
<keyword evidence="3" id="KW-1185">Reference proteome</keyword>
<reference evidence="2" key="1">
    <citation type="submission" date="2021-03" db="EMBL/GenBank/DDBJ databases">
        <title>Streptomyces poriferae sp. nov., a novel marine sponge-derived Actinobacteria species with anti-MRSA activity.</title>
        <authorList>
            <person name="Sandoval-Powers M."/>
            <person name="Kralova S."/>
            <person name="Nguyen G.-S."/>
            <person name="Fawwal D."/>
            <person name="Degnes K."/>
            <person name="Klinkenberg G."/>
            <person name="Sletta H."/>
            <person name="Wentzel A."/>
            <person name="Liles M.R."/>
        </authorList>
    </citation>
    <scope>NUCLEOTIDE SEQUENCE</scope>
    <source>
        <strain evidence="2">DSM 41794</strain>
    </source>
</reference>
<comment type="caution">
    <text evidence="2">The sequence shown here is derived from an EMBL/GenBank/DDBJ whole genome shotgun (WGS) entry which is preliminary data.</text>
</comment>
<organism evidence="2 3">
    <name type="scientific">Streptomyces beijiangensis</name>
    <dbReference type="NCBI Taxonomy" id="163361"/>
    <lineage>
        <taxon>Bacteria</taxon>
        <taxon>Bacillati</taxon>
        <taxon>Actinomycetota</taxon>
        <taxon>Actinomycetes</taxon>
        <taxon>Kitasatosporales</taxon>
        <taxon>Streptomycetaceae</taxon>
        <taxon>Streptomyces</taxon>
    </lineage>
</organism>
<sequence>MKPSVVIVGAGPRGTGFLERLAANSADLYGDRELDIHLVDPFPPGGGRIWREEQSPLLWMNSMAEDVTMFTDSSSKPLEGPVRPGPTLAEWAGLDGQHFPDRRAQGAYLRWVYEQAVAALPPTVTVRVHRTRALRVSGPRAGRQQVWLEGRDTPLDADLVMLTVGHLDAELDPEQAQLADFAERHGLIHLPPDFTADDDRLTGREGGEVGVRGEVRRQMDQTVPFGEVRQLGLFRIEFGVEVTDGQHHQVGIERCVAAFEPDLLAARTRPADAQR</sequence>
<dbReference type="InterPro" id="IPR038732">
    <property type="entry name" value="HpyO/CreE_NAD-binding"/>
</dbReference>
<dbReference type="RefSeq" id="WP_206968975.1">
    <property type="nucleotide sequence ID" value="NZ_JAFLRJ010000498.1"/>
</dbReference>
<feature type="non-terminal residue" evidence="2">
    <location>
        <position position="275"/>
    </location>
</feature>
<evidence type="ECO:0000313" key="3">
    <source>
        <dbReference type="Proteomes" id="UP000664167"/>
    </source>
</evidence>
<name>A0A939FFQ7_9ACTN</name>
<accession>A0A939FFQ7</accession>
<dbReference type="SUPFAM" id="SSF51905">
    <property type="entry name" value="FAD/NAD(P)-binding domain"/>
    <property type="match status" value="1"/>
</dbReference>
<protein>
    <submittedName>
        <fullName evidence="2">FAD/NAD(P)-binding protein</fullName>
    </submittedName>
</protein>
<evidence type="ECO:0000313" key="2">
    <source>
        <dbReference type="EMBL" id="MBO0517118.1"/>
    </source>
</evidence>
<feature type="domain" description="FAD-dependent urate hydroxylase HpyO/Asp monooxygenase CreE-like FAD/NAD(P)-binding" evidence="1">
    <location>
        <begin position="6"/>
        <end position="166"/>
    </location>
</feature>
<dbReference type="Proteomes" id="UP000664167">
    <property type="component" value="Unassembled WGS sequence"/>
</dbReference>
<evidence type="ECO:0000259" key="1">
    <source>
        <dbReference type="Pfam" id="PF13454"/>
    </source>
</evidence>
<gene>
    <name evidence="2" type="ORF">J0695_35945</name>
</gene>
<dbReference type="InterPro" id="IPR036188">
    <property type="entry name" value="FAD/NAD-bd_sf"/>
</dbReference>